<dbReference type="Pfam" id="PF07734">
    <property type="entry name" value="FBA_1"/>
    <property type="match status" value="1"/>
</dbReference>
<dbReference type="Pfam" id="PF00646">
    <property type="entry name" value="F-box"/>
    <property type="match status" value="1"/>
</dbReference>
<proteinExistence type="predicted"/>
<dbReference type="AlphaFoldDB" id="A0ABD3CGQ8"/>
<dbReference type="InterPro" id="IPR017451">
    <property type="entry name" value="F-box-assoc_interact_dom"/>
</dbReference>
<gene>
    <name evidence="2" type="ORF">CASFOL_027798</name>
</gene>
<dbReference type="PANTHER" id="PTHR31672:SF13">
    <property type="entry name" value="F-BOX PROTEIN CPR30-LIKE"/>
    <property type="match status" value="1"/>
</dbReference>
<accession>A0ABD3CGQ8</accession>
<sequence length="229" mass="26400">MSPSKGSIALSECVLPEDIMLCILTRLPIKSIHRFRSVCKPWRDLFSTPEFTKMHKGQYSSNPNNQSIIIHHYAENIMSLLEIESDETKPKILDHPRPEIRHKEIVGCCNGLICLIRPHLVPSNIVLWNPAMKLYKYVRVSGNESFFSSTETESLGFEYDAVKDDYKVVRIFCFLEKEEDEVGVCFEVYSVSTDSWITMVPDFEFRVLLSKNSVIVNGNPYWVAEVEEE</sequence>
<dbReference type="InterPro" id="IPR050796">
    <property type="entry name" value="SCF_F-box_component"/>
</dbReference>
<evidence type="ECO:0000259" key="1">
    <source>
        <dbReference type="PROSITE" id="PS50181"/>
    </source>
</evidence>
<evidence type="ECO:0000313" key="2">
    <source>
        <dbReference type="EMBL" id="KAL3628752.1"/>
    </source>
</evidence>
<dbReference type="InterPro" id="IPR001810">
    <property type="entry name" value="F-box_dom"/>
</dbReference>
<dbReference type="PANTHER" id="PTHR31672">
    <property type="entry name" value="BNACNNG10540D PROTEIN"/>
    <property type="match status" value="1"/>
</dbReference>
<dbReference type="InterPro" id="IPR036047">
    <property type="entry name" value="F-box-like_dom_sf"/>
</dbReference>
<dbReference type="NCBIfam" id="TIGR01640">
    <property type="entry name" value="F_box_assoc_1"/>
    <property type="match status" value="1"/>
</dbReference>
<dbReference type="EMBL" id="JAVIJP010000036">
    <property type="protein sequence ID" value="KAL3628752.1"/>
    <property type="molecule type" value="Genomic_DNA"/>
</dbReference>
<name>A0ABD3CGQ8_9LAMI</name>
<organism evidence="2 3">
    <name type="scientific">Castilleja foliolosa</name>
    <dbReference type="NCBI Taxonomy" id="1961234"/>
    <lineage>
        <taxon>Eukaryota</taxon>
        <taxon>Viridiplantae</taxon>
        <taxon>Streptophyta</taxon>
        <taxon>Embryophyta</taxon>
        <taxon>Tracheophyta</taxon>
        <taxon>Spermatophyta</taxon>
        <taxon>Magnoliopsida</taxon>
        <taxon>eudicotyledons</taxon>
        <taxon>Gunneridae</taxon>
        <taxon>Pentapetalae</taxon>
        <taxon>asterids</taxon>
        <taxon>lamiids</taxon>
        <taxon>Lamiales</taxon>
        <taxon>Orobanchaceae</taxon>
        <taxon>Pedicularideae</taxon>
        <taxon>Castillejinae</taxon>
        <taxon>Castilleja</taxon>
    </lineage>
</organism>
<dbReference type="CDD" id="cd22157">
    <property type="entry name" value="F-box_AtFBW1-like"/>
    <property type="match status" value="1"/>
</dbReference>
<evidence type="ECO:0000313" key="3">
    <source>
        <dbReference type="Proteomes" id="UP001632038"/>
    </source>
</evidence>
<protein>
    <recommendedName>
        <fullName evidence="1">F-box domain-containing protein</fullName>
    </recommendedName>
</protein>
<dbReference type="Gene3D" id="1.20.1280.50">
    <property type="match status" value="1"/>
</dbReference>
<dbReference type="PROSITE" id="PS50181">
    <property type="entry name" value="FBOX"/>
    <property type="match status" value="1"/>
</dbReference>
<dbReference type="SMART" id="SM00256">
    <property type="entry name" value="FBOX"/>
    <property type="match status" value="1"/>
</dbReference>
<feature type="domain" description="F-box" evidence="1">
    <location>
        <begin position="9"/>
        <end position="54"/>
    </location>
</feature>
<comment type="caution">
    <text evidence="2">The sequence shown here is derived from an EMBL/GenBank/DDBJ whole genome shotgun (WGS) entry which is preliminary data.</text>
</comment>
<keyword evidence="3" id="KW-1185">Reference proteome</keyword>
<reference evidence="3" key="1">
    <citation type="journal article" date="2024" name="IScience">
        <title>Strigolactones Initiate the Formation of Haustorium-like Structures in Castilleja.</title>
        <authorList>
            <person name="Buerger M."/>
            <person name="Peterson D."/>
            <person name="Chory J."/>
        </authorList>
    </citation>
    <scope>NUCLEOTIDE SEQUENCE [LARGE SCALE GENOMIC DNA]</scope>
</reference>
<dbReference type="Proteomes" id="UP001632038">
    <property type="component" value="Unassembled WGS sequence"/>
</dbReference>
<dbReference type="InterPro" id="IPR006527">
    <property type="entry name" value="F-box-assoc_dom_typ1"/>
</dbReference>
<dbReference type="SUPFAM" id="SSF81383">
    <property type="entry name" value="F-box domain"/>
    <property type="match status" value="1"/>
</dbReference>